<dbReference type="EMBL" id="CP003879">
    <property type="protein sequence ID" value="AFU68131.1"/>
    <property type="molecule type" value="Genomic_DNA"/>
</dbReference>
<dbReference type="HOGENOM" id="CLU_3347653_0_0_10"/>
<dbReference type="AlphaFoldDB" id="K4IGE0"/>
<dbReference type="Proteomes" id="UP000008514">
    <property type="component" value="Chromosome"/>
</dbReference>
<name>K4IGE0_PSYTT</name>
<reference evidence="1" key="2">
    <citation type="submission" date="2012-09" db="EMBL/GenBank/DDBJ databases">
        <title>The complete sequence of Psychroflexus torquis an extreme psychrophile from sea-ice that is stimulated by light.</title>
        <authorList>
            <person name="Feng S."/>
            <person name="Powell S.M."/>
            <person name="Bowman J.P."/>
        </authorList>
    </citation>
    <scope>NUCLEOTIDE SEQUENCE [LARGE SCALE GENOMIC DNA]</scope>
    <source>
        <strain evidence="1">ATCC 700755</strain>
    </source>
</reference>
<dbReference type="KEGG" id="ptq:P700755_001177"/>
<evidence type="ECO:0000313" key="1">
    <source>
        <dbReference type="EMBL" id="AFU68131.1"/>
    </source>
</evidence>
<accession>K4IGE0</accession>
<evidence type="ECO:0000313" key="2">
    <source>
        <dbReference type="Proteomes" id="UP000008514"/>
    </source>
</evidence>
<keyword evidence="2" id="KW-1185">Reference proteome</keyword>
<proteinExistence type="predicted"/>
<reference evidence="1" key="1">
    <citation type="submission" date="2006-03" db="EMBL/GenBank/DDBJ databases">
        <authorList>
            <person name="Bowman J."/>
            <person name="Ferriera S."/>
            <person name="Johnson J."/>
            <person name="Kravitz S."/>
            <person name="Halpern A."/>
            <person name="Remington K."/>
            <person name="Beeson K."/>
            <person name="Tran B."/>
            <person name="Rogers Y.-H."/>
            <person name="Friedman R."/>
            <person name="Venter J.C."/>
        </authorList>
    </citation>
    <scope>NUCLEOTIDE SEQUENCE [LARGE SCALE GENOMIC DNA]</scope>
    <source>
        <strain evidence="1">ATCC 700755</strain>
    </source>
</reference>
<protein>
    <submittedName>
        <fullName evidence="1">Uncharacterized protein</fullName>
    </submittedName>
</protein>
<organism evidence="1 2">
    <name type="scientific">Psychroflexus torquis (strain ATCC 700755 / CIP 106069 / ACAM 623)</name>
    <dbReference type="NCBI Taxonomy" id="313595"/>
    <lineage>
        <taxon>Bacteria</taxon>
        <taxon>Pseudomonadati</taxon>
        <taxon>Bacteroidota</taxon>
        <taxon>Flavobacteriia</taxon>
        <taxon>Flavobacteriales</taxon>
        <taxon>Flavobacteriaceae</taxon>
        <taxon>Psychroflexus</taxon>
    </lineage>
</organism>
<gene>
    <name evidence="1" type="ordered locus">P700755_001177</name>
</gene>
<sequence length="37" mass="4125">MAKVLFFVIAIFEGTVFNSSSIEELVSDMYLSNGTYT</sequence>